<keyword evidence="2" id="KW-1185">Reference proteome</keyword>
<evidence type="ECO:0000313" key="2">
    <source>
        <dbReference type="Proteomes" id="UP001065047"/>
    </source>
</evidence>
<reference evidence="1" key="1">
    <citation type="submission" date="2013-04" db="EMBL/GenBank/DDBJ databases">
        <title>The genome sequencing project of 58 acetic acid bacteria.</title>
        <authorList>
            <person name="Okamoto-Kainuma A."/>
            <person name="Ishikawa M."/>
            <person name="Umino S."/>
            <person name="Koizumi Y."/>
            <person name="Shiwa Y."/>
            <person name="Yoshikawa H."/>
            <person name="Matsutani M."/>
            <person name="Matsushita K."/>
        </authorList>
    </citation>
    <scope>NUCLEOTIDE SEQUENCE</scope>
    <source>
        <strain evidence="1">DSM 14337</strain>
    </source>
</reference>
<gene>
    <name evidence="1" type="ORF">AA14337_2228</name>
</gene>
<evidence type="ECO:0008006" key="3">
    <source>
        <dbReference type="Google" id="ProtNLM"/>
    </source>
</evidence>
<accession>A0ABQ0PUW3</accession>
<proteinExistence type="predicted"/>
<name>A0ABQ0PUW3_9PROT</name>
<sequence length="56" mass="6362">MYHWAARAVGEERLVRHDPTSTAHKDREQGGNDSLIITVKSALFFYLGAQKASKFR</sequence>
<dbReference type="EMBL" id="BAPF01000030">
    <property type="protein sequence ID" value="GBQ82057.1"/>
    <property type="molecule type" value="Genomic_DNA"/>
</dbReference>
<protein>
    <recommendedName>
        <fullName evidence="3">Transposase</fullName>
    </recommendedName>
</protein>
<comment type="caution">
    <text evidence="1">The sequence shown here is derived from an EMBL/GenBank/DDBJ whole genome shotgun (WGS) entry which is preliminary data.</text>
</comment>
<dbReference type="Proteomes" id="UP001065047">
    <property type="component" value="Unassembled WGS sequence"/>
</dbReference>
<organism evidence="1 2">
    <name type="scientific">Acetobacter malorum DSM 14337</name>
    <dbReference type="NCBI Taxonomy" id="1307910"/>
    <lineage>
        <taxon>Bacteria</taxon>
        <taxon>Pseudomonadati</taxon>
        <taxon>Pseudomonadota</taxon>
        <taxon>Alphaproteobacteria</taxon>
        <taxon>Acetobacterales</taxon>
        <taxon>Acetobacteraceae</taxon>
        <taxon>Acetobacter</taxon>
    </lineage>
</organism>
<evidence type="ECO:0000313" key="1">
    <source>
        <dbReference type="EMBL" id="GBQ82057.1"/>
    </source>
</evidence>